<dbReference type="GO" id="GO:0007160">
    <property type="term" value="P:cell-matrix adhesion"/>
    <property type="evidence" value="ECO:0007669"/>
    <property type="project" value="TreeGrafter"/>
</dbReference>
<evidence type="ECO:0000256" key="1">
    <source>
        <dbReference type="ARBA" id="ARBA00004479"/>
    </source>
</evidence>
<evidence type="ECO:0000256" key="3">
    <source>
        <dbReference type="ARBA" id="ARBA00022536"/>
    </source>
</evidence>
<evidence type="ECO:0000256" key="5">
    <source>
        <dbReference type="ARBA" id="ARBA00022729"/>
    </source>
</evidence>
<evidence type="ECO:0000256" key="4">
    <source>
        <dbReference type="ARBA" id="ARBA00022692"/>
    </source>
</evidence>
<protein>
    <recommendedName>
        <fullName evidence="12">Integrin beta</fullName>
    </recommendedName>
</protein>
<dbReference type="InterPro" id="IPR036465">
    <property type="entry name" value="vWFA_dom_sf"/>
</dbReference>
<keyword evidence="12" id="KW-0130">Cell adhesion</keyword>
<evidence type="ECO:0000256" key="12">
    <source>
        <dbReference type="RuleBase" id="RU000633"/>
    </source>
</evidence>
<comment type="subcellular location">
    <subcellularLocation>
        <location evidence="12">Cell membrane</location>
        <topology evidence="12">Single-pass type I membrane protein</topology>
    </subcellularLocation>
    <subcellularLocation>
        <location evidence="1">Membrane</location>
        <topology evidence="1">Single-pass type I membrane protein</topology>
    </subcellularLocation>
</comment>
<evidence type="ECO:0000256" key="10">
    <source>
        <dbReference type="ARBA" id="ARBA00023157"/>
    </source>
</evidence>
<organism evidence="15 16">
    <name type="scientific">Psylliodes chrysocephalus</name>
    <dbReference type="NCBI Taxonomy" id="3402493"/>
    <lineage>
        <taxon>Eukaryota</taxon>
        <taxon>Metazoa</taxon>
        <taxon>Ecdysozoa</taxon>
        <taxon>Arthropoda</taxon>
        <taxon>Hexapoda</taxon>
        <taxon>Insecta</taxon>
        <taxon>Pterygota</taxon>
        <taxon>Neoptera</taxon>
        <taxon>Endopterygota</taxon>
        <taxon>Coleoptera</taxon>
        <taxon>Polyphaga</taxon>
        <taxon>Cucujiformia</taxon>
        <taxon>Chrysomeloidea</taxon>
        <taxon>Chrysomelidae</taxon>
        <taxon>Galerucinae</taxon>
        <taxon>Alticini</taxon>
        <taxon>Psylliodes</taxon>
    </lineage>
</organism>
<dbReference type="Gene3D" id="2.60.40.1510">
    <property type="entry name" value="ntegrin, alpha v. Chain A, domain 3"/>
    <property type="match status" value="1"/>
</dbReference>
<evidence type="ECO:0000256" key="13">
    <source>
        <dbReference type="SAM" id="SignalP"/>
    </source>
</evidence>
<dbReference type="GO" id="GO:0007229">
    <property type="term" value="P:integrin-mediated signaling pathway"/>
    <property type="evidence" value="ECO:0007669"/>
    <property type="project" value="UniProtKB-KW"/>
</dbReference>
<proteinExistence type="inferred from homology"/>
<dbReference type="PROSITE" id="PS00022">
    <property type="entry name" value="EGF_1"/>
    <property type="match status" value="1"/>
</dbReference>
<evidence type="ECO:0000256" key="6">
    <source>
        <dbReference type="ARBA" id="ARBA00022737"/>
    </source>
</evidence>
<dbReference type="Pfam" id="PF18372">
    <property type="entry name" value="I-EGF_1"/>
    <property type="match status" value="1"/>
</dbReference>
<dbReference type="InterPro" id="IPR040622">
    <property type="entry name" value="EGF_integrin_1"/>
</dbReference>
<keyword evidence="8 12" id="KW-0401">Integrin</keyword>
<keyword evidence="9" id="KW-0472">Membrane</keyword>
<dbReference type="GO" id="GO:0098609">
    <property type="term" value="P:cell-cell adhesion"/>
    <property type="evidence" value="ECO:0007669"/>
    <property type="project" value="TreeGrafter"/>
</dbReference>
<dbReference type="SUPFAM" id="SSF53300">
    <property type="entry name" value="vWA-like"/>
    <property type="match status" value="1"/>
</dbReference>
<feature type="signal peptide" evidence="13">
    <location>
        <begin position="1"/>
        <end position="22"/>
    </location>
</feature>
<dbReference type="SUPFAM" id="SSF57196">
    <property type="entry name" value="EGF/Laminin"/>
    <property type="match status" value="1"/>
</dbReference>
<dbReference type="Gene3D" id="2.10.25.10">
    <property type="entry name" value="Laminin"/>
    <property type="match status" value="2"/>
</dbReference>
<dbReference type="OrthoDB" id="410592at2759"/>
<dbReference type="GO" id="GO:0016477">
    <property type="term" value="P:cell migration"/>
    <property type="evidence" value="ECO:0007669"/>
    <property type="project" value="TreeGrafter"/>
</dbReference>
<dbReference type="FunFam" id="2.10.25.10:FF:000075">
    <property type="entry name" value="Integrin beta"/>
    <property type="match status" value="1"/>
</dbReference>
<dbReference type="InterPro" id="IPR000742">
    <property type="entry name" value="EGF"/>
</dbReference>
<dbReference type="PRINTS" id="PR01186">
    <property type="entry name" value="INTEGRINB"/>
</dbReference>
<dbReference type="EMBL" id="OV651823">
    <property type="protein sequence ID" value="CAH1101361.1"/>
    <property type="molecule type" value="Genomic_DNA"/>
</dbReference>
<dbReference type="InterPro" id="IPR002369">
    <property type="entry name" value="Integrin_bsu_VWA"/>
</dbReference>
<dbReference type="GO" id="GO:0008305">
    <property type="term" value="C:integrin complex"/>
    <property type="evidence" value="ECO:0007669"/>
    <property type="project" value="TreeGrafter"/>
</dbReference>
<name>A0A9P0G808_9CUCU</name>
<feature type="domain" description="EGF-like" evidence="14">
    <location>
        <begin position="538"/>
        <end position="549"/>
    </location>
</feature>
<dbReference type="GO" id="GO:0009986">
    <property type="term" value="C:cell surface"/>
    <property type="evidence" value="ECO:0007669"/>
    <property type="project" value="TreeGrafter"/>
</dbReference>
<keyword evidence="10" id="KW-1015">Disulfide bond</keyword>
<sequence>MKNTIFFIFWFLACGLLNSVSSECNNWQTCNECIKLPNCAWCSKQDFVGFRCFNSSSILNTKCPEEYIFNPDNMVVFEGRDIVKDFNESGVKSAPHVIPPRFKVKLRQGSSYELTMTPKQPVDIYYLIDATSMGIENRNKIIYLSEQLTEYIPKISGNLKIGFGSFVDKVAAPFVDTSPKKLLHPCDECSAPYGFHHHLNMTDDMHIFMNYVRRFQKSGSLSPLNGGLDALMQTLACFSPIGWRRNSLKYVIFVTDSAPHQEGDGKQANITQLNDQNCHLDNEFYTQSSLIDYPSTFQINETAKENNINIIFAVTKSELQTYKNISQAIEGSAVIELNTESIDHVSSLVQDGIATQTLINMKHNSSEEIVSIKLEKSEYDEKYNLSTYKLKLEAKICNPNTTETSEIIQFYPDSEVDALIVEMHVICSCDCHHTPQKQSPYCSNSGTLECGICYCNENYFGQHCECANHQEESECIFLNNTEVCSGRGSCICGSCTCEMRENPEEVIYGKYCESDNYSCEHNGGKICSGHGTCVSGICLCQFGFTGTSCSCPKGDQSCDNAKTR</sequence>
<keyword evidence="5 13" id="KW-0732">Signal</keyword>
<dbReference type="GO" id="GO:0033627">
    <property type="term" value="P:cell adhesion mediated by integrin"/>
    <property type="evidence" value="ECO:0007669"/>
    <property type="project" value="TreeGrafter"/>
</dbReference>
<evidence type="ECO:0000256" key="8">
    <source>
        <dbReference type="ARBA" id="ARBA00023037"/>
    </source>
</evidence>
<dbReference type="Gene3D" id="3.30.1680.10">
    <property type="entry name" value="ligand-binding face of the semaphorins, domain 2"/>
    <property type="match status" value="1"/>
</dbReference>
<dbReference type="PANTHER" id="PTHR10082:SF60">
    <property type="entry name" value="INTEGRIN BETA-PS"/>
    <property type="match status" value="1"/>
</dbReference>
<dbReference type="InterPro" id="IPR033760">
    <property type="entry name" value="Integrin_beta_N"/>
</dbReference>
<evidence type="ECO:0000313" key="16">
    <source>
        <dbReference type="Proteomes" id="UP001153636"/>
    </source>
</evidence>
<dbReference type="InterPro" id="IPR057073">
    <property type="entry name" value="EGF_integrin_2"/>
</dbReference>
<evidence type="ECO:0000256" key="9">
    <source>
        <dbReference type="ARBA" id="ARBA00023136"/>
    </source>
</evidence>
<evidence type="ECO:0000256" key="2">
    <source>
        <dbReference type="ARBA" id="ARBA00007449"/>
    </source>
</evidence>
<evidence type="ECO:0000256" key="11">
    <source>
        <dbReference type="ARBA" id="ARBA00023180"/>
    </source>
</evidence>
<evidence type="ECO:0000313" key="15">
    <source>
        <dbReference type="EMBL" id="CAH1101361.1"/>
    </source>
</evidence>
<keyword evidence="3" id="KW-0245">EGF-like domain</keyword>
<keyword evidence="6" id="KW-0677">Repeat</keyword>
<dbReference type="InterPro" id="IPR015812">
    <property type="entry name" value="Integrin_bsu"/>
</dbReference>
<evidence type="ECO:0000259" key="14">
    <source>
        <dbReference type="PROSITE" id="PS00022"/>
    </source>
</evidence>
<reference evidence="15" key="1">
    <citation type="submission" date="2022-01" db="EMBL/GenBank/DDBJ databases">
        <authorList>
            <person name="King R."/>
        </authorList>
    </citation>
    <scope>NUCLEOTIDE SEQUENCE</scope>
</reference>
<dbReference type="Proteomes" id="UP001153636">
    <property type="component" value="Chromosome 11"/>
</dbReference>
<dbReference type="Pfam" id="PF23106">
    <property type="entry name" value="EGF_Teneurin"/>
    <property type="match status" value="1"/>
</dbReference>
<keyword evidence="4 12" id="KW-0812">Transmembrane</keyword>
<dbReference type="Pfam" id="PF17205">
    <property type="entry name" value="PSI_integrin"/>
    <property type="match status" value="1"/>
</dbReference>
<dbReference type="Pfam" id="PF00362">
    <property type="entry name" value="Integrin_beta"/>
    <property type="match status" value="1"/>
</dbReference>
<comment type="similarity">
    <text evidence="2 12">Belongs to the integrin beta chain family.</text>
</comment>
<keyword evidence="7" id="KW-1133">Transmembrane helix</keyword>
<keyword evidence="11" id="KW-0325">Glycoprotein</keyword>
<feature type="chain" id="PRO_5040415999" description="Integrin beta" evidence="13">
    <location>
        <begin position="23"/>
        <end position="564"/>
    </location>
</feature>
<gene>
    <name evidence="15" type="ORF">PSYICH_LOCUS2366</name>
</gene>
<dbReference type="SUPFAM" id="SSF103575">
    <property type="entry name" value="Plexin repeat"/>
    <property type="match status" value="1"/>
</dbReference>
<dbReference type="GO" id="GO:0005925">
    <property type="term" value="C:focal adhesion"/>
    <property type="evidence" value="ECO:0007669"/>
    <property type="project" value="TreeGrafter"/>
</dbReference>
<dbReference type="Pfam" id="PF23105">
    <property type="entry name" value="EGF_integrin"/>
    <property type="match status" value="1"/>
</dbReference>
<dbReference type="SMART" id="SM00187">
    <property type="entry name" value="INB"/>
    <property type="match status" value="1"/>
</dbReference>
<dbReference type="GO" id="GO:0005178">
    <property type="term" value="F:integrin binding"/>
    <property type="evidence" value="ECO:0007669"/>
    <property type="project" value="TreeGrafter"/>
</dbReference>
<dbReference type="AlphaFoldDB" id="A0A9P0G808"/>
<evidence type="ECO:0000256" key="7">
    <source>
        <dbReference type="ARBA" id="ARBA00022989"/>
    </source>
</evidence>
<dbReference type="FunFam" id="2.10.25.10:FF:000036">
    <property type="entry name" value="Integrin beta"/>
    <property type="match status" value="1"/>
</dbReference>
<keyword evidence="16" id="KW-1185">Reference proteome</keyword>
<dbReference type="Gene3D" id="3.40.50.410">
    <property type="entry name" value="von Willebrand factor, type A domain"/>
    <property type="match status" value="1"/>
</dbReference>
<dbReference type="PANTHER" id="PTHR10082">
    <property type="entry name" value="INTEGRIN BETA SUBUNIT"/>
    <property type="match status" value="1"/>
</dbReference>
<accession>A0A9P0G808</accession>